<dbReference type="InterPro" id="IPR046357">
    <property type="entry name" value="PPIase_dom_sf"/>
</dbReference>
<keyword evidence="5" id="KW-0812">Transmembrane</keyword>
<evidence type="ECO:0000256" key="5">
    <source>
        <dbReference type="ARBA" id="ARBA00022692"/>
    </source>
</evidence>
<dbReference type="Pfam" id="PF13624">
    <property type="entry name" value="SurA_N_3"/>
    <property type="match status" value="1"/>
</dbReference>
<comment type="caution">
    <text evidence="16">The sequence shown here is derived from an EMBL/GenBank/DDBJ whole genome shotgun (WGS) entry which is preliminary data.</text>
</comment>
<keyword evidence="17" id="KW-1185">Reference proteome</keyword>
<gene>
    <name evidence="16" type="ORF">D3P04_15375</name>
</gene>
<keyword evidence="6" id="KW-1133">Transmembrane helix</keyword>
<evidence type="ECO:0000256" key="13">
    <source>
        <dbReference type="ARBA" id="ARBA00042775"/>
    </source>
</evidence>
<comment type="subcellular location">
    <subcellularLocation>
        <location evidence="1">Cell inner membrane</location>
        <topology evidence="1">Single-pass type II membrane protein</topology>
        <orientation evidence="1">Periplasmic side</orientation>
    </subcellularLocation>
</comment>
<dbReference type="Gene3D" id="1.10.4030.10">
    <property type="entry name" value="Porin chaperone SurA, peptide-binding domain"/>
    <property type="match status" value="1"/>
</dbReference>
<evidence type="ECO:0000256" key="2">
    <source>
        <dbReference type="ARBA" id="ARBA00018370"/>
    </source>
</evidence>
<dbReference type="Gene3D" id="3.10.50.40">
    <property type="match status" value="1"/>
</dbReference>
<protein>
    <recommendedName>
        <fullName evidence="2">Parvulin-like PPIase</fullName>
    </recommendedName>
    <alternativeName>
        <fullName evidence="9">Peptidyl-prolyl cis-trans isomerase plp</fullName>
    </alternativeName>
    <alternativeName>
        <fullName evidence="12">Periplasmic chaperone PpiD</fullName>
    </alternativeName>
    <alternativeName>
        <fullName evidence="13">Periplasmic folding chaperone</fullName>
    </alternativeName>
    <alternativeName>
        <fullName evidence="10">Rotamase plp</fullName>
    </alternativeName>
</protein>
<dbReference type="EMBL" id="QZCG01000010">
    <property type="protein sequence ID" value="RJE83839.1"/>
    <property type="molecule type" value="Genomic_DNA"/>
</dbReference>
<dbReference type="PANTHER" id="PTHR47529">
    <property type="entry name" value="PEPTIDYL-PROLYL CIS-TRANS ISOMERASE D"/>
    <property type="match status" value="1"/>
</dbReference>
<evidence type="ECO:0000256" key="6">
    <source>
        <dbReference type="ARBA" id="ARBA00022989"/>
    </source>
</evidence>
<organism evidence="16 17">
    <name type="scientific">Paracoccus onubensis</name>
    <dbReference type="NCBI Taxonomy" id="1675788"/>
    <lineage>
        <taxon>Bacteria</taxon>
        <taxon>Pseudomonadati</taxon>
        <taxon>Pseudomonadota</taxon>
        <taxon>Alphaproteobacteria</taxon>
        <taxon>Rhodobacterales</taxon>
        <taxon>Paracoccaceae</taxon>
        <taxon>Paracoccus</taxon>
    </lineage>
</organism>
<dbReference type="Pfam" id="PF13145">
    <property type="entry name" value="Rotamase_2"/>
    <property type="match status" value="1"/>
</dbReference>
<evidence type="ECO:0000256" key="14">
    <source>
        <dbReference type="SAM" id="MobiDB-lite"/>
    </source>
</evidence>
<dbReference type="PANTHER" id="PTHR47529:SF1">
    <property type="entry name" value="PERIPLASMIC CHAPERONE PPID"/>
    <property type="match status" value="1"/>
</dbReference>
<keyword evidence="3" id="KW-1003">Cell membrane</keyword>
<evidence type="ECO:0000256" key="12">
    <source>
        <dbReference type="ARBA" id="ARBA00040743"/>
    </source>
</evidence>
<dbReference type="AlphaFoldDB" id="A0A418SSE9"/>
<evidence type="ECO:0000259" key="15">
    <source>
        <dbReference type="Pfam" id="PF13145"/>
    </source>
</evidence>
<evidence type="ECO:0000313" key="17">
    <source>
        <dbReference type="Proteomes" id="UP000284202"/>
    </source>
</evidence>
<evidence type="ECO:0000256" key="7">
    <source>
        <dbReference type="ARBA" id="ARBA00023136"/>
    </source>
</evidence>
<feature type="region of interest" description="Disordered" evidence="14">
    <location>
        <begin position="507"/>
        <end position="547"/>
    </location>
</feature>
<evidence type="ECO:0000256" key="10">
    <source>
        <dbReference type="ARBA" id="ARBA00031484"/>
    </source>
</evidence>
<feature type="domain" description="PpiC" evidence="15">
    <location>
        <begin position="243"/>
        <end position="361"/>
    </location>
</feature>
<dbReference type="SUPFAM" id="SSF54534">
    <property type="entry name" value="FKBP-like"/>
    <property type="match status" value="1"/>
</dbReference>
<reference evidence="17" key="1">
    <citation type="submission" date="2018-09" db="EMBL/GenBank/DDBJ databases">
        <title>Acidovorax cavernicola nov. sp. isolated from Gruta de las Maravillas (Aracena, Spain).</title>
        <authorList>
            <person name="Jurado V."/>
            <person name="Gutierrez-Patricio S."/>
            <person name="Gonzalez-Pimentel J.L."/>
            <person name="Miller A.Z."/>
            <person name="Laiz L."/>
            <person name="Saiz-Jimenez C."/>
        </authorList>
    </citation>
    <scope>NUCLEOTIDE SEQUENCE [LARGE SCALE GENOMIC DNA]</scope>
    <source>
        <strain evidence="17">1011MAR3C25</strain>
    </source>
</reference>
<accession>A0A418SSE9</accession>
<dbReference type="InterPro" id="IPR000297">
    <property type="entry name" value="PPIase_PpiC"/>
</dbReference>
<dbReference type="OrthoDB" id="9768393at2"/>
<dbReference type="GO" id="GO:0003755">
    <property type="term" value="F:peptidyl-prolyl cis-trans isomerase activity"/>
    <property type="evidence" value="ECO:0007669"/>
    <property type="project" value="InterPro"/>
</dbReference>
<name>A0A418SSE9_9RHOB</name>
<evidence type="ECO:0000256" key="11">
    <source>
        <dbReference type="ARBA" id="ARBA00038408"/>
    </source>
</evidence>
<evidence type="ECO:0000256" key="3">
    <source>
        <dbReference type="ARBA" id="ARBA00022475"/>
    </source>
</evidence>
<keyword evidence="16" id="KW-0413">Isomerase</keyword>
<proteinExistence type="inferred from homology"/>
<dbReference type="Proteomes" id="UP000284202">
    <property type="component" value="Unassembled WGS sequence"/>
</dbReference>
<keyword evidence="7" id="KW-0472">Membrane</keyword>
<evidence type="ECO:0000256" key="1">
    <source>
        <dbReference type="ARBA" id="ARBA00004382"/>
    </source>
</evidence>
<keyword evidence="8" id="KW-0143">Chaperone</keyword>
<dbReference type="GO" id="GO:0005886">
    <property type="term" value="C:plasma membrane"/>
    <property type="evidence" value="ECO:0007669"/>
    <property type="project" value="UniProtKB-SubCell"/>
</dbReference>
<evidence type="ECO:0000313" key="16">
    <source>
        <dbReference type="EMBL" id="RJE83839.1"/>
    </source>
</evidence>
<keyword evidence="4" id="KW-0997">Cell inner membrane</keyword>
<comment type="similarity">
    <text evidence="11">Belongs to the PpiD chaperone family.</text>
</comment>
<dbReference type="InterPro" id="IPR052029">
    <property type="entry name" value="PpiD_chaperone"/>
</dbReference>
<dbReference type="SUPFAM" id="SSF109998">
    <property type="entry name" value="Triger factor/SurA peptide-binding domain-like"/>
    <property type="match status" value="1"/>
</dbReference>
<evidence type="ECO:0000256" key="8">
    <source>
        <dbReference type="ARBA" id="ARBA00023186"/>
    </source>
</evidence>
<evidence type="ECO:0000256" key="4">
    <source>
        <dbReference type="ARBA" id="ARBA00022519"/>
    </source>
</evidence>
<sequence length="649" mass="71504">MRTKGKSTIVWILMGLLILGLGGFGVTSFTSGSSDIGSVGKTKVDGEDYARAMRSELNSYSQQAGERLTMEQAQAMGLQQSVQSQLFTAAALQEEARRIGVSVGDQRVVQSISDAPAFQGPNGSFDRTAYSQILAREGLTEPEFEQKIREDEARMLLHRAVSAGVASPATMVEQTVEWLLQTRDISWYEITEAELTMPVSEPDEETLKAWHSANAERFTAPEKRKLSYVWLTPEMLVDEVDLDEQALRDAYEERINQYRQPERRMVGRLVFPSAEDAQSAKDRLDAGELSFDDLVAERGLTLEDIDLGEVTRNDMGQAGDAVFAMEQPGVIGPLQTDLGAALFSMNGILEAVDVSFEEAKEELGSEAAVDRAARMIESQMSEYEDMLASGATLEDVAEETPMEFGTLDWSSDMEPEEQSIAGYNSFRDIAEAIGEDEFPAIERLEDGGIFALRLDEITPPTLIPFEEIRDRVAEDWRREELKRLLLARAEEVRLGAVALNNIVDRNAENGDDIPAAETPADEPASPEQAEPEIEPVGTPLDWTSQTGLTRDGWIEGLPHEIVSQAFSIAKPGDIEIADAGGRVFLFRLDEIGAADQKSEEATRIAESVKQRISQSLQNDIFSYYTQAVQRNAGISVNQAAIDAINAQVQ</sequence>
<dbReference type="InterPro" id="IPR027304">
    <property type="entry name" value="Trigger_fact/SurA_dom_sf"/>
</dbReference>
<evidence type="ECO:0000256" key="9">
    <source>
        <dbReference type="ARBA" id="ARBA00030642"/>
    </source>
</evidence>